<dbReference type="STRING" id="405444.ABB26_15655"/>
<organism evidence="5 6">
    <name type="scientific">Stenotrophomonas humi</name>
    <dbReference type="NCBI Taxonomy" id="405444"/>
    <lineage>
        <taxon>Bacteria</taxon>
        <taxon>Pseudomonadati</taxon>
        <taxon>Pseudomonadota</taxon>
        <taxon>Gammaproteobacteria</taxon>
        <taxon>Lysobacterales</taxon>
        <taxon>Lysobacteraceae</taxon>
        <taxon>Stenotrophomonas</taxon>
    </lineage>
</organism>
<dbReference type="InterPro" id="IPR016162">
    <property type="entry name" value="Ald_DH_N"/>
</dbReference>
<dbReference type="InterPro" id="IPR044148">
    <property type="entry name" value="ALDH_GabD1-like"/>
</dbReference>
<dbReference type="RefSeq" id="WP_057635627.1">
    <property type="nucleotide sequence ID" value="NZ_LDJI01000029.1"/>
</dbReference>
<dbReference type="Pfam" id="PF00171">
    <property type="entry name" value="Aldedh"/>
    <property type="match status" value="1"/>
</dbReference>
<dbReference type="PROSITE" id="PS00070">
    <property type="entry name" value="ALDEHYDE_DEHYDR_CYS"/>
    <property type="match status" value="1"/>
</dbReference>
<dbReference type="AlphaFoldDB" id="A0A0R0BZV2"/>
<proteinExistence type="inferred from homology"/>
<reference evidence="5 6" key="1">
    <citation type="submission" date="2015-05" db="EMBL/GenBank/DDBJ databases">
        <title>Genome sequencing and analysis of members of genus Stenotrophomonas.</title>
        <authorList>
            <person name="Patil P.P."/>
            <person name="Midha S."/>
            <person name="Patil P.B."/>
        </authorList>
    </citation>
    <scope>NUCLEOTIDE SEQUENCE [LARGE SCALE GENOMIC DNA]</scope>
    <source>
        <strain evidence="5 6">DSM 18929</strain>
    </source>
</reference>
<dbReference type="OrthoDB" id="9812625at2"/>
<dbReference type="EMBL" id="LDJI01000029">
    <property type="protein sequence ID" value="KRG62710.1"/>
    <property type="molecule type" value="Genomic_DNA"/>
</dbReference>
<keyword evidence="2" id="KW-0521">NADP</keyword>
<dbReference type="InterPro" id="IPR015590">
    <property type="entry name" value="Aldehyde_DH_dom"/>
</dbReference>
<keyword evidence="3" id="KW-0560">Oxidoreductase</keyword>
<dbReference type="PATRIC" id="fig|405444.3.peg.2243"/>
<evidence type="ECO:0000313" key="6">
    <source>
        <dbReference type="Proteomes" id="UP000050864"/>
    </source>
</evidence>
<dbReference type="PANTHER" id="PTHR43217:SF1">
    <property type="entry name" value="SUCCINATE SEMIALDEHYDE DEHYDROGENASE [NAD(P)+] SAD"/>
    <property type="match status" value="1"/>
</dbReference>
<dbReference type="Proteomes" id="UP000050864">
    <property type="component" value="Unassembled WGS sequence"/>
</dbReference>
<feature type="domain" description="Aldehyde dehydrogenase" evidence="4">
    <location>
        <begin position="4"/>
        <end position="452"/>
    </location>
</feature>
<dbReference type="InterPro" id="IPR047110">
    <property type="entry name" value="GABD/Sad-like"/>
</dbReference>
<protein>
    <submittedName>
        <fullName evidence="5">Succinate-semialdehyde dehydrogenase</fullName>
    </submittedName>
</protein>
<dbReference type="FunFam" id="3.40.309.10:FF:000010">
    <property type="entry name" value="Gamma-aminobutyraldehyde dehydrogenase"/>
    <property type="match status" value="1"/>
</dbReference>
<accession>A0A0R0BZV2</accession>
<dbReference type="InterPro" id="IPR016163">
    <property type="entry name" value="Ald_DH_C"/>
</dbReference>
<dbReference type="FunFam" id="3.40.605.10:FF:000012">
    <property type="entry name" value="NAD-dependent succinate-semialdehyde dehydrogenase"/>
    <property type="match status" value="1"/>
</dbReference>
<evidence type="ECO:0000256" key="1">
    <source>
        <dbReference type="ARBA" id="ARBA00009986"/>
    </source>
</evidence>
<comment type="caution">
    <text evidence="5">The sequence shown here is derived from an EMBL/GenBank/DDBJ whole genome shotgun (WGS) entry which is preliminary data.</text>
</comment>
<evidence type="ECO:0000259" key="4">
    <source>
        <dbReference type="Pfam" id="PF00171"/>
    </source>
</evidence>
<evidence type="ECO:0000256" key="3">
    <source>
        <dbReference type="ARBA" id="ARBA00023002"/>
    </source>
</evidence>
<dbReference type="InterPro" id="IPR016160">
    <property type="entry name" value="Ald_DH_CS_CYS"/>
</dbReference>
<evidence type="ECO:0000313" key="5">
    <source>
        <dbReference type="EMBL" id="KRG62710.1"/>
    </source>
</evidence>
<dbReference type="InterPro" id="IPR016161">
    <property type="entry name" value="Ald_DH/histidinol_DH"/>
</dbReference>
<name>A0A0R0BZV2_9GAMM</name>
<evidence type="ECO:0000256" key="2">
    <source>
        <dbReference type="ARBA" id="ARBA00022857"/>
    </source>
</evidence>
<comment type="similarity">
    <text evidence="1">Belongs to the aldehyde dehydrogenase family.</text>
</comment>
<dbReference type="PANTHER" id="PTHR43217">
    <property type="entry name" value="SUCCINATE SEMIALDEHYDE DEHYDROGENASE [NAD(P)+] SAD"/>
    <property type="match status" value="1"/>
</dbReference>
<sequence>MASYQTINPFDGRAERTVELMSAAAVEQRLAAAESAFPLWSALTLEQRGGLLRKVAAGLRDRRDDIQRTMTREMGKLRREALAEIEKSAAACEYYADHAADYLKPQMIPTEAQRSYVIYQPIGCVLAVMPWNFPFWQVIRFLAPGLMAGNVALLKHASNVPGCADLLREVVAAAGIPEGVFDVLHIDNDQAAEVLRDRRVKAVTLTGSERAGRSIAANAGDQLKKCVMELGGSDAFVVLDDADLDLAVAAAVKSRFDNAGQTCIAAKRFVLVESIADAFVQRFVEAAKSRAYGDPQDEVTTLAPMARADLRDELHRQVQESIAKGAKALLGCEPLAGSHAGYPASILDNVSAGMPAYDQELFGPVAAILRVKDEAEAVRVANDTTFGLGGSVWSNDHVRGERVAAQLQCGAAFVNSVVKSDARLPFGGTKRSGFGRELAEHGIHEFMNIKTIYVA</sequence>
<keyword evidence="6" id="KW-1185">Reference proteome</keyword>
<gene>
    <name evidence="5" type="ORF">ABB26_15655</name>
</gene>
<dbReference type="CDD" id="cd07100">
    <property type="entry name" value="ALDH_SSADH1_GabD1"/>
    <property type="match status" value="1"/>
</dbReference>
<dbReference type="Gene3D" id="3.40.605.10">
    <property type="entry name" value="Aldehyde Dehydrogenase, Chain A, domain 1"/>
    <property type="match status" value="1"/>
</dbReference>
<dbReference type="GO" id="GO:0004030">
    <property type="term" value="F:aldehyde dehydrogenase [NAD(P)+] activity"/>
    <property type="evidence" value="ECO:0007669"/>
    <property type="project" value="InterPro"/>
</dbReference>
<dbReference type="GO" id="GO:0004777">
    <property type="term" value="F:succinate-semialdehyde dehydrogenase (NAD+) activity"/>
    <property type="evidence" value="ECO:0007669"/>
    <property type="project" value="TreeGrafter"/>
</dbReference>
<dbReference type="SUPFAM" id="SSF53720">
    <property type="entry name" value="ALDH-like"/>
    <property type="match status" value="1"/>
</dbReference>
<dbReference type="Gene3D" id="3.40.309.10">
    <property type="entry name" value="Aldehyde Dehydrogenase, Chain A, domain 2"/>
    <property type="match status" value="1"/>
</dbReference>